<dbReference type="GO" id="GO:0003677">
    <property type="term" value="F:DNA binding"/>
    <property type="evidence" value="ECO:0007669"/>
    <property type="project" value="UniProtKB-KW"/>
</dbReference>
<keyword evidence="1" id="KW-0238">DNA-binding</keyword>
<evidence type="ECO:0000313" key="4">
    <source>
        <dbReference type="Proteomes" id="UP000295705"/>
    </source>
</evidence>
<dbReference type="SUPFAM" id="SSF46955">
    <property type="entry name" value="Putative DNA-binding domain"/>
    <property type="match status" value="1"/>
</dbReference>
<evidence type="ECO:0000256" key="1">
    <source>
        <dbReference type="ARBA" id="ARBA00023125"/>
    </source>
</evidence>
<evidence type="ECO:0000313" key="3">
    <source>
        <dbReference type="EMBL" id="TDQ50948.1"/>
    </source>
</evidence>
<sequence length="152" mass="16922">MSVTTDRLRGLIETTEGELPSLTVELVRDLEVHEQMSIAEVAELTGLSAHTLRYYERIGLVEVPRDAAGRRLYDREAVGRVVFITRLRDSDMPIAAIARYVELVKQGPGTEPERLALLEAHRDDILNRLRDLQGALAVVDYKITTYGGSCGS</sequence>
<comment type="caution">
    <text evidence="3">The sequence shown here is derived from an EMBL/GenBank/DDBJ whole genome shotgun (WGS) entry which is preliminary data.</text>
</comment>
<dbReference type="PRINTS" id="PR00040">
    <property type="entry name" value="HTHMERR"/>
</dbReference>
<protein>
    <submittedName>
        <fullName evidence="3">MerR family transcriptional regulator</fullName>
    </submittedName>
</protein>
<proteinExistence type="predicted"/>
<dbReference type="RefSeq" id="WP_243741974.1">
    <property type="nucleotide sequence ID" value="NZ_BAABHR010000003.1"/>
</dbReference>
<dbReference type="PANTHER" id="PTHR30204">
    <property type="entry name" value="REDOX-CYCLING DRUG-SENSING TRANSCRIPTIONAL ACTIVATOR SOXR"/>
    <property type="match status" value="1"/>
</dbReference>
<accession>A0A4R6UUC0</accession>
<dbReference type="PROSITE" id="PS00552">
    <property type="entry name" value="HTH_MERR_1"/>
    <property type="match status" value="1"/>
</dbReference>
<name>A0A4R6UUC0_9PSEU</name>
<dbReference type="InterPro" id="IPR047057">
    <property type="entry name" value="MerR_fam"/>
</dbReference>
<evidence type="ECO:0000259" key="2">
    <source>
        <dbReference type="PROSITE" id="PS50937"/>
    </source>
</evidence>
<dbReference type="PROSITE" id="PS50937">
    <property type="entry name" value="HTH_MERR_2"/>
    <property type="match status" value="1"/>
</dbReference>
<organism evidence="3 4">
    <name type="scientific">Actinomycetospora succinea</name>
    <dbReference type="NCBI Taxonomy" id="663603"/>
    <lineage>
        <taxon>Bacteria</taxon>
        <taxon>Bacillati</taxon>
        <taxon>Actinomycetota</taxon>
        <taxon>Actinomycetes</taxon>
        <taxon>Pseudonocardiales</taxon>
        <taxon>Pseudonocardiaceae</taxon>
        <taxon>Actinomycetospora</taxon>
    </lineage>
</organism>
<gene>
    <name evidence="3" type="ORF">EV188_109157</name>
</gene>
<feature type="domain" description="HTH merR-type" evidence="2">
    <location>
        <begin position="35"/>
        <end position="103"/>
    </location>
</feature>
<dbReference type="GO" id="GO:0003700">
    <property type="term" value="F:DNA-binding transcription factor activity"/>
    <property type="evidence" value="ECO:0007669"/>
    <property type="project" value="InterPro"/>
</dbReference>
<reference evidence="3 4" key="1">
    <citation type="submission" date="2019-03" db="EMBL/GenBank/DDBJ databases">
        <title>Genomic Encyclopedia of Type Strains, Phase IV (KMG-IV): sequencing the most valuable type-strain genomes for metagenomic binning, comparative biology and taxonomic classification.</title>
        <authorList>
            <person name="Goeker M."/>
        </authorList>
    </citation>
    <scope>NUCLEOTIDE SEQUENCE [LARGE SCALE GENOMIC DNA]</scope>
    <source>
        <strain evidence="3 4">DSM 45775</strain>
    </source>
</reference>
<dbReference type="Proteomes" id="UP000295705">
    <property type="component" value="Unassembled WGS sequence"/>
</dbReference>
<dbReference type="SMART" id="SM00422">
    <property type="entry name" value="HTH_MERR"/>
    <property type="match status" value="1"/>
</dbReference>
<dbReference type="AlphaFoldDB" id="A0A4R6UUC0"/>
<dbReference type="Gene3D" id="1.10.1660.10">
    <property type="match status" value="1"/>
</dbReference>
<dbReference type="CDD" id="cd01109">
    <property type="entry name" value="HTH_YyaN"/>
    <property type="match status" value="1"/>
</dbReference>
<dbReference type="EMBL" id="SNYO01000009">
    <property type="protein sequence ID" value="TDQ50948.1"/>
    <property type="molecule type" value="Genomic_DNA"/>
</dbReference>
<dbReference type="InterPro" id="IPR000551">
    <property type="entry name" value="MerR-type_HTH_dom"/>
</dbReference>
<dbReference type="InterPro" id="IPR009061">
    <property type="entry name" value="DNA-bd_dom_put_sf"/>
</dbReference>
<keyword evidence="4" id="KW-1185">Reference proteome</keyword>
<dbReference type="PANTHER" id="PTHR30204:SF98">
    <property type="entry name" value="HTH-TYPE TRANSCRIPTIONAL REGULATOR ADHR"/>
    <property type="match status" value="1"/>
</dbReference>
<dbReference type="Pfam" id="PF13411">
    <property type="entry name" value="MerR_1"/>
    <property type="match status" value="1"/>
</dbReference>